<name>A0AAV6KF03_9ERIC</name>
<keyword evidence="1" id="KW-0732">Signal</keyword>
<dbReference type="EMBL" id="JACTNZ010000004">
    <property type="protein sequence ID" value="KAG5551095.1"/>
    <property type="molecule type" value="Genomic_DNA"/>
</dbReference>
<evidence type="ECO:0008006" key="4">
    <source>
        <dbReference type="Google" id="ProtNLM"/>
    </source>
</evidence>
<comment type="caution">
    <text evidence="2">The sequence shown here is derived from an EMBL/GenBank/DDBJ whole genome shotgun (WGS) entry which is preliminary data.</text>
</comment>
<gene>
    <name evidence="2" type="ORF">RHGRI_009497</name>
</gene>
<proteinExistence type="predicted"/>
<sequence>MESLLKQVVAVLSLSTILLISGVRAWTGEIHGRVVCDVCGDSSIGPEDHVLEGLSLSLSLCTDWTAMHWTASICGSKLDVCGTSLLGGIWGLGQEESCWRGELGWRGREEGWHHRLGGIGNKIRGGRMLVGAEVAVLCITTSGEVLNYQAFTNSKGIYTVAETMPESDRWDACLARPISSFHEHCTHLGGSSSGVKFTYSRPSGYFHTVRPFVYQPTNVPTYF</sequence>
<dbReference type="Proteomes" id="UP000823749">
    <property type="component" value="Chromosome 4"/>
</dbReference>
<feature type="signal peptide" evidence="1">
    <location>
        <begin position="1"/>
        <end position="25"/>
    </location>
</feature>
<accession>A0AAV6KF03</accession>
<organism evidence="2 3">
    <name type="scientific">Rhododendron griersonianum</name>
    <dbReference type="NCBI Taxonomy" id="479676"/>
    <lineage>
        <taxon>Eukaryota</taxon>
        <taxon>Viridiplantae</taxon>
        <taxon>Streptophyta</taxon>
        <taxon>Embryophyta</taxon>
        <taxon>Tracheophyta</taxon>
        <taxon>Spermatophyta</taxon>
        <taxon>Magnoliopsida</taxon>
        <taxon>eudicotyledons</taxon>
        <taxon>Gunneridae</taxon>
        <taxon>Pentapetalae</taxon>
        <taxon>asterids</taxon>
        <taxon>Ericales</taxon>
        <taxon>Ericaceae</taxon>
        <taxon>Ericoideae</taxon>
        <taxon>Rhodoreae</taxon>
        <taxon>Rhododendron</taxon>
    </lineage>
</organism>
<protein>
    <recommendedName>
        <fullName evidence="4">Pollen Ole e 1 allergen and extensin family protein</fullName>
    </recommendedName>
</protein>
<reference evidence="2" key="1">
    <citation type="submission" date="2020-08" db="EMBL/GenBank/DDBJ databases">
        <title>Plant Genome Project.</title>
        <authorList>
            <person name="Zhang R.-G."/>
        </authorList>
    </citation>
    <scope>NUCLEOTIDE SEQUENCE</scope>
    <source>
        <strain evidence="2">WSP0</strain>
        <tissue evidence="2">Leaf</tissue>
    </source>
</reference>
<dbReference type="PANTHER" id="PTHR38400">
    <property type="entry name" value="OS02G0317800 PROTEIN"/>
    <property type="match status" value="1"/>
</dbReference>
<evidence type="ECO:0000313" key="2">
    <source>
        <dbReference type="EMBL" id="KAG5551095.1"/>
    </source>
</evidence>
<evidence type="ECO:0000256" key="1">
    <source>
        <dbReference type="SAM" id="SignalP"/>
    </source>
</evidence>
<keyword evidence="3" id="KW-1185">Reference proteome</keyword>
<dbReference type="AlphaFoldDB" id="A0AAV6KF03"/>
<feature type="chain" id="PRO_5043753353" description="Pollen Ole e 1 allergen and extensin family protein" evidence="1">
    <location>
        <begin position="26"/>
        <end position="223"/>
    </location>
</feature>
<evidence type="ECO:0000313" key="3">
    <source>
        <dbReference type="Proteomes" id="UP000823749"/>
    </source>
</evidence>